<proteinExistence type="predicted"/>
<name>A0A0J7NM20_LASNI</name>
<dbReference type="Pfam" id="PF20700">
    <property type="entry name" value="Mutator"/>
    <property type="match status" value="1"/>
</dbReference>
<dbReference type="PANTHER" id="PTHR46609:SF8">
    <property type="entry name" value="YQAJ VIRAL RECOMBINASE DOMAIN-CONTAINING PROTEIN"/>
    <property type="match status" value="1"/>
</dbReference>
<organism evidence="3 4">
    <name type="scientific">Lasius niger</name>
    <name type="common">Black garden ant</name>
    <dbReference type="NCBI Taxonomy" id="67767"/>
    <lineage>
        <taxon>Eukaryota</taxon>
        <taxon>Metazoa</taxon>
        <taxon>Ecdysozoa</taxon>
        <taxon>Arthropoda</taxon>
        <taxon>Hexapoda</taxon>
        <taxon>Insecta</taxon>
        <taxon>Pterygota</taxon>
        <taxon>Neoptera</taxon>
        <taxon>Endopterygota</taxon>
        <taxon>Hymenoptera</taxon>
        <taxon>Apocrita</taxon>
        <taxon>Aculeata</taxon>
        <taxon>Formicoidea</taxon>
        <taxon>Formicidae</taxon>
        <taxon>Formicinae</taxon>
        <taxon>Lasius</taxon>
        <taxon>Lasius</taxon>
    </lineage>
</organism>
<evidence type="ECO:0000313" key="3">
    <source>
        <dbReference type="EMBL" id="KMQ93530.1"/>
    </source>
</evidence>
<feature type="domain" description="YqaJ viral recombinase" evidence="1">
    <location>
        <begin position="625"/>
        <end position="773"/>
    </location>
</feature>
<protein>
    <submittedName>
        <fullName evidence="3">Uncharacterized protein</fullName>
    </submittedName>
</protein>
<evidence type="ECO:0000259" key="1">
    <source>
        <dbReference type="Pfam" id="PF09588"/>
    </source>
</evidence>
<feature type="domain" description="Mutator-like transposase" evidence="2">
    <location>
        <begin position="70"/>
        <end position="430"/>
    </location>
</feature>
<dbReference type="SUPFAM" id="SSF52980">
    <property type="entry name" value="Restriction endonuclease-like"/>
    <property type="match status" value="1"/>
</dbReference>
<dbReference type="Proteomes" id="UP000036403">
    <property type="component" value="Unassembled WGS sequence"/>
</dbReference>
<dbReference type="InterPro" id="IPR049012">
    <property type="entry name" value="Mutator_transp_dom"/>
</dbReference>
<dbReference type="PANTHER" id="PTHR46609">
    <property type="entry name" value="EXONUCLEASE, PHAGE-TYPE/RECB, C-TERMINAL DOMAIN-CONTAINING PROTEIN"/>
    <property type="match status" value="1"/>
</dbReference>
<evidence type="ECO:0000313" key="4">
    <source>
        <dbReference type="Proteomes" id="UP000036403"/>
    </source>
</evidence>
<dbReference type="AlphaFoldDB" id="A0A0J7NM20"/>
<keyword evidence="4" id="KW-1185">Reference proteome</keyword>
<dbReference type="InterPro" id="IPR011335">
    <property type="entry name" value="Restrct_endonuc-II-like"/>
</dbReference>
<dbReference type="OrthoDB" id="7700226at2759"/>
<dbReference type="InterPro" id="IPR011604">
    <property type="entry name" value="PDDEXK-like_dom_sf"/>
</dbReference>
<dbReference type="Pfam" id="PF09588">
    <property type="entry name" value="YqaJ"/>
    <property type="match status" value="1"/>
</dbReference>
<dbReference type="InterPro" id="IPR019080">
    <property type="entry name" value="YqaJ_viral_recombinase"/>
</dbReference>
<dbReference type="CDD" id="cd22343">
    <property type="entry name" value="PDDEXK_lambda_exonuclease-like"/>
    <property type="match status" value="1"/>
</dbReference>
<gene>
    <name evidence="3" type="ORF">RF55_6363</name>
</gene>
<accession>A0A0J7NM20</accession>
<dbReference type="InterPro" id="IPR051703">
    <property type="entry name" value="NF-kappa-B_Signaling_Reg"/>
</dbReference>
<dbReference type="PaxDb" id="67767-A0A0J7NM20"/>
<sequence length="922" mass="104605">MQSSMDDIEDVEDVENVQDIEDVEDVNDVEDVQDIEDVEDVENVEDIENIALHVDGNIDAGRLCSVQISGRCFVDFGHVYAELQRLSAHWINECRFTDLVITQVQRFGLKIKFFVKCRMCHFKNSFWSEPTDDRKFDVNRGIVAGTILTGTGHKQLEELLAAVDVPCMSSKTYISYHNKMSEAFAAAAEEEMRMAGEEERRLASERGDVVDGIPHIPVITDGSWMKRSYRSGSYDSPSGAAIITGYYSQKVLFVGVRNKFCIICARAAKLSAKPKEHKCFKNWGSNQSSTSMESDIILEGFRLSLEMHGLIYSRYIGDGDSNVAKKLRDFPPYPNIVVEKIECTNHLLRNLCNKIREAGSSGSRNIAKLKKVVTNSVMKIRNAVVKAVTFRRNSEASWKQKVADLMKDLQNIPSHVFGEHKDCASLQYFCTGKRKEGEVNLVPQLQKAGLFLKVEIAMKRIIENADSLLYQFTSNSVESCNGIISKLIGGKRIHFARRGSYETRVKASVVQFNSRKVLSSTCSVMGKEPPACTKIVENRNIKKIATYQERAHAAKELGLSVRTSKYFAKTFTSDKDYGPSAERPDIEGHMYEQLKSNHYRILKDQQCNNAVLECATRGQHENPVWHNVRRNLLTASNFGKVCSRRETTSCQNLVKAILYPPQLTNAAVEWGKEKEIVAREQLQVELGIEINDCGIFIDDNIPYLAATPDGIVGDDTIVEIKCPYAARQVSPINAMLNKIACIHRIFDKIDNTRMNQRHAYYFQVQGQLHITQRKYCIFAVWTPFGLKYTIVERDDRFWETKMSALLKRFYEDCLVPEIIDSRIARNMPIREPQYVIEAQAAKKNDIKVESNIEASKQLLSNSTTTVAVPEQDDDCIIIDYCNEKRDLTKDDIRRQRKMLDNVIPSFLLQANTESITSCGRKS</sequence>
<dbReference type="Gene3D" id="3.90.320.10">
    <property type="match status" value="1"/>
</dbReference>
<reference evidence="3 4" key="1">
    <citation type="submission" date="2015-04" db="EMBL/GenBank/DDBJ databases">
        <title>Lasius niger genome sequencing.</title>
        <authorList>
            <person name="Konorov E.A."/>
            <person name="Nikitin M.A."/>
            <person name="Kirill M.V."/>
            <person name="Chang P."/>
        </authorList>
    </citation>
    <scope>NUCLEOTIDE SEQUENCE [LARGE SCALE GENOMIC DNA]</scope>
    <source>
        <tissue evidence="3">Whole</tissue>
    </source>
</reference>
<dbReference type="GO" id="GO:0006281">
    <property type="term" value="P:DNA repair"/>
    <property type="evidence" value="ECO:0007669"/>
    <property type="project" value="UniProtKB-ARBA"/>
</dbReference>
<dbReference type="EMBL" id="LBMM01003446">
    <property type="protein sequence ID" value="KMQ93530.1"/>
    <property type="molecule type" value="Genomic_DNA"/>
</dbReference>
<evidence type="ECO:0000259" key="2">
    <source>
        <dbReference type="Pfam" id="PF20700"/>
    </source>
</evidence>
<comment type="caution">
    <text evidence="3">The sequence shown here is derived from an EMBL/GenBank/DDBJ whole genome shotgun (WGS) entry which is preliminary data.</text>
</comment>
<dbReference type="STRING" id="67767.A0A0J7NM20"/>